<protein>
    <submittedName>
        <fullName evidence="2">Uncharacterized protein</fullName>
    </submittedName>
</protein>
<dbReference type="AlphaFoldDB" id="A0A4Z1NS99"/>
<comment type="caution">
    <text evidence="2">The sequence shown here is derived from an EMBL/GenBank/DDBJ whole genome shotgun (WGS) entry which is preliminary data.</text>
</comment>
<name>A0A4Z1NS99_9PEZI</name>
<feature type="region of interest" description="Disordered" evidence="1">
    <location>
        <begin position="83"/>
        <end position="149"/>
    </location>
</feature>
<evidence type="ECO:0000256" key="1">
    <source>
        <dbReference type="SAM" id="MobiDB-lite"/>
    </source>
</evidence>
<reference evidence="2 3" key="1">
    <citation type="submission" date="2019-04" db="EMBL/GenBank/DDBJ databases">
        <title>High contiguity whole genome sequence and gene annotation resource for two Venturia nashicola isolates.</title>
        <authorList>
            <person name="Prokchorchik M."/>
            <person name="Won K."/>
            <person name="Lee Y."/>
            <person name="Choi E.D."/>
            <person name="Segonzac C."/>
            <person name="Sohn K.H."/>
        </authorList>
    </citation>
    <scope>NUCLEOTIDE SEQUENCE [LARGE SCALE GENOMIC DNA]</scope>
    <source>
        <strain evidence="2 3">PRI2</strain>
    </source>
</reference>
<feature type="compositionally biased region" description="Polar residues" evidence="1">
    <location>
        <begin position="123"/>
        <end position="136"/>
    </location>
</feature>
<dbReference type="EMBL" id="SNSC02000014">
    <property type="protein sequence ID" value="TID18561.1"/>
    <property type="molecule type" value="Genomic_DNA"/>
</dbReference>
<keyword evidence="3" id="KW-1185">Reference proteome</keyword>
<sequence length="149" mass="16146">MTKRYCFNPEPTVELGQMATKSLRGVASQLASGGPHQKTSVSESCVTCNLFPSSSETVDHFRISPKARRSRVQVGGLGVFSDHPSVSVSTCGRTEEWREMTSSGPDEEVRQRAEKSPGPLCAGQSTLAQPGEQWSRNEADAEQETARST</sequence>
<organism evidence="2 3">
    <name type="scientific">Venturia nashicola</name>
    <dbReference type="NCBI Taxonomy" id="86259"/>
    <lineage>
        <taxon>Eukaryota</taxon>
        <taxon>Fungi</taxon>
        <taxon>Dikarya</taxon>
        <taxon>Ascomycota</taxon>
        <taxon>Pezizomycotina</taxon>
        <taxon>Dothideomycetes</taxon>
        <taxon>Pleosporomycetidae</taxon>
        <taxon>Venturiales</taxon>
        <taxon>Venturiaceae</taxon>
        <taxon>Venturia</taxon>
    </lineage>
</organism>
<proteinExistence type="predicted"/>
<evidence type="ECO:0000313" key="3">
    <source>
        <dbReference type="Proteomes" id="UP000298493"/>
    </source>
</evidence>
<dbReference type="Proteomes" id="UP000298493">
    <property type="component" value="Unassembled WGS sequence"/>
</dbReference>
<gene>
    <name evidence="2" type="ORF">E6O75_ATG06637</name>
</gene>
<evidence type="ECO:0000313" key="2">
    <source>
        <dbReference type="EMBL" id="TID18561.1"/>
    </source>
</evidence>
<accession>A0A4Z1NS99</accession>